<dbReference type="AlphaFoldDB" id="A0AAV6XDC6"/>
<dbReference type="GO" id="GO:0046983">
    <property type="term" value="F:protein dimerization activity"/>
    <property type="evidence" value="ECO:0007669"/>
    <property type="project" value="InterPro"/>
</dbReference>
<feature type="domain" description="DUF659" evidence="1">
    <location>
        <begin position="169"/>
        <end position="321"/>
    </location>
</feature>
<dbReference type="PANTHER" id="PTHR32166">
    <property type="entry name" value="OSJNBA0013A04.12 PROTEIN"/>
    <property type="match status" value="1"/>
</dbReference>
<dbReference type="EMBL" id="WHWC01000006">
    <property type="protein sequence ID" value="KAG8380463.1"/>
    <property type="molecule type" value="Genomic_DNA"/>
</dbReference>
<proteinExistence type="predicted"/>
<dbReference type="InterPro" id="IPR012337">
    <property type="entry name" value="RNaseH-like_sf"/>
</dbReference>
<reference evidence="3" key="1">
    <citation type="submission" date="2019-10" db="EMBL/GenBank/DDBJ databases">
        <authorList>
            <person name="Zhang R."/>
            <person name="Pan Y."/>
            <person name="Wang J."/>
            <person name="Ma R."/>
            <person name="Yu S."/>
        </authorList>
    </citation>
    <scope>NUCLEOTIDE SEQUENCE</scope>
    <source>
        <strain evidence="3">LA-IB0</strain>
        <tissue evidence="3">Leaf</tissue>
    </source>
</reference>
<evidence type="ECO:0000259" key="1">
    <source>
        <dbReference type="Pfam" id="PF04937"/>
    </source>
</evidence>
<dbReference type="PANTHER" id="PTHR32166:SF63">
    <property type="entry name" value="HAT TRANSPOSON SUPERFAMILY PROTEIN"/>
    <property type="match status" value="1"/>
</dbReference>
<evidence type="ECO:0008006" key="5">
    <source>
        <dbReference type="Google" id="ProtNLM"/>
    </source>
</evidence>
<dbReference type="Proteomes" id="UP000826271">
    <property type="component" value="Unassembled WGS sequence"/>
</dbReference>
<evidence type="ECO:0000259" key="2">
    <source>
        <dbReference type="Pfam" id="PF05699"/>
    </source>
</evidence>
<protein>
    <recommendedName>
        <fullName evidence="5">DUF659 domain-containing protein</fullName>
    </recommendedName>
</protein>
<name>A0AAV6XDC6_9LAMI</name>
<evidence type="ECO:0000313" key="4">
    <source>
        <dbReference type="Proteomes" id="UP000826271"/>
    </source>
</evidence>
<dbReference type="InterPro" id="IPR008906">
    <property type="entry name" value="HATC_C_dom"/>
</dbReference>
<feature type="domain" description="HAT C-terminal dimerisation" evidence="2">
    <location>
        <begin position="540"/>
        <end position="610"/>
    </location>
</feature>
<dbReference type="Pfam" id="PF04937">
    <property type="entry name" value="DUF659"/>
    <property type="match status" value="1"/>
</dbReference>
<sequence>MHINDEADNRVRKKVNCLYCDIATKDLSWLKCHLAGTGGAVFPCPKVPIDLKETLRNELLENEKEDLNVPMKRSSCTYMDTLKSGPTQTHVNEKRCKTEPSENSGIESKVTLKNPQASFTSADDSLSRKVKGHIGKFFYESGLDLDAVNLPSFQKMISLCSGETKYQIPTPQELKGSIFKDVMKEMSDYVNDVRNSWADTGCSILLDGWTDEKGRNMINILVDCPKGTIYLHSSDISDIIGNLDSMQLFFEKILMEVGIRNVVQIITYSTEAVMKEVGKVLMDKYRPIFWTVSASCCIELMLEKLGTMDLIKETFQKAKVITKFIYSRPDVLKFMKERTEGRDLVQRSKKSIIPFLTIENIVLEKEILKTMCLSSDSQSLFITSCVEGKRVAELVADRSFWSGASIVLKAAIPLVRVIEWLDENIEVQIAYIYETIDQAKETIKEGFKHKKSQYMPYWKVIDDVWNEHLYSPLHAAGYFLNPNLFYSSDVYIDPEVATGLLCCIVRSTEDIRLQDRITVQMEQYRTAKGDFGVGSVVDKRSDTSPARWWSKYGGGCPQLQRLAIRSLSQPCDGASRFHLKRGLAETLLTQGRNQIEQKRLTDITFLRYNMQLQNFACGRTDYLRLNEMDPARDWLVDKSQNDDLECMEMGAGETTEEFY</sequence>
<dbReference type="SUPFAM" id="SSF53098">
    <property type="entry name" value="Ribonuclease H-like"/>
    <property type="match status" value="1"/>
</dbReference>
<gene>
    <name evidence="3" type="ORF">BUALT_Bualt06G0018000</name>
</gene>
<evidence type="ECO:0000313" key="3">
    <source>
        <dbReference type="EMBL" id="KAG8380463.1"/>
    </source>
</evidence>
<organism evidence="3 4">
    <name type="scientific">Buddleja alternifolia</name>
    <dbReference type="NCBI Taxonomy" id="168488"/>
    <lineage>
        <taxon>Eukaryota</taxon>
        <taxon>Viridiplantae</taxon>
        <taxon>Streptophyta</taxon>
        <taxon>Embryophyta</taxon>
        <taxon>Tracheophyta</taxon>
        <taxon>Spermatophyta</taxon>
        <taxon>Magnoliopsida</taxon>
        <taxon>eudicotyledons</taxon>
        <taxon>Gunneridae</taxon>
        <taxon>Pentapetalae</taxon>
        <taxon>asterids</taxon>
        <taxon>lamiids</taxon>
        <taxon>Lamiales</taxon>
        <taxon>Scrophulariaceae</taxon>
        <taxon>Buddlejeae</taxon>
        <taxon>Buddleja</taxon>
    </lineage>
</organism>
<keyword evidence="4" id="KW-1185">Reference proteome</keyword>
<dbReference type="Pfam" id="PF05699">
    <property type="entry name" value="Dimer_Tnp_hAT"/>
    <property type="match status" value="1"/>
</dbReference>
<accession>A0AAV6XDC6</accession>
<dbReference type="InterPro" id="IPR007021">
    <property type="entry name" value="DUF659"/>
</dbReference>
<comment type="caution">
    <text evidence="3">The sequence shown here is derived from an EMBL/GenBank/DDBJ whole genome shotgun (WGS) entry which is preliminary data.</text>
</comment>